<dbReference type="EMBL" id="GG666602">
    <property type="protein sequence ID" value="EEN50505.1"/>
    <property type="molecule type" value="Genomic_DNA"/>
</dbReference>
<reference evidence="1" key="1">
    <citation type="journal article" date="2008" name="Nature">
        <title>The amphioxus genome and the evolution of the chordate karyotype.</title>
        <authorList>
            <consortium name="US DOE Joint Genome Institute (JGI-PGF)"/>
            <person name="Putnam N.H."/>
            <person name="Butts T."/>
            <person name="Ferrier D.E.K."/>
            <person name="Furlong R.F."/>
            <person name="Hellsten U."/>
            <person name="Kawashima T."/>
            <person name="Robinson-Rechavi M."/>
            <person name="Shoguchi E."/>
            <person name="Terry A."/>
            <person name="Yu J.-K."/>
            <person name="Benito-Gutierrez E.L."/>
            <person name="Dubchak I."/>
            <person name="Garcia-Fernandez J."/>
            <person name="Gibson-Brown J.J."/>
            <person name="Grigoriev I.V."/>
            <person name="Horton A.C."/>
            <person name="de Jong P.J."/>
            <person name="Jurka J."/>
            <person name="Kapitonov V.V."/>
            <person name="Kohara Y."/>
            <person name="Kuroki Y."/>
            <person name="Lindquist E."/>
            <person name="Lucas S."/>
            <person name="Osoegawa K."/>
            <person name="Pennacchio L.A."/>
            <person name="Salamov A.A."/>
            <person name="Satou Y."/>
            <person name="Sauka-Spengler T."/>
            <person name="Schmutz J."/>
            <person name="Shin-I T."/>
            <person name="Toyoda A."/>
            <person name="Bronner-Fraser M."/>
            <person name="Fujiyama A."/>
            <person name="Holland L.Z."/>
            <person name="Holland P.W.H."/>
            <person name="Satoh N."/>
            <person name="Rokhsar D.S."/>
        </authorList>
    </citation>
    <scope>NUCLEOTIDE SEQUENCE [LARGE SCALE GENOMIC DNA]</scope>
    <source>
        <strain evidence="1">S238N-H82</strain>
        <tissue evidence="1">Testes</tissue>
    </source>
</reference>
<proteinExistence type="predicted"/>
<organism>
    <name type="scientific">Branchiostoma floridae</name>
    <name type="common">Florida lancelet</name>
    <name type="synonym">Amphioxus</name>
    <dbReference type="NCBI Taxonomy" id="7739"/>
    <lineage>
        <taxon>Eukaryota</taxon>
        <taxon>Metazoa</taxon>
        <taxon>Chordata</taxon>
        <taxon>Cephalochordata</taxon>
        <taxon>Leptocardii</taxon>
        <taxon>Amphioxiformes</taxon>
        <taxon>Branchiostomatidae</taxon>
        <taxon>Branchiostoma</taxon>
    </lineage>
</organism>
<dbReference type="AlphaFoldDB" id="C3ZAB2"/>
<dbReference type="InParanoid" id="C3ZAB2"/>
<sequence length="151" mass="16854">MSAAMPVAFAPTKTRVRSVHKRAKSARGELFISILEVIFINWLHPRLTSKQENALHQLRENPRGIVKDKVSDLVSKTGKCRGFQLSALKLTDDDDDGHQPETAEVVHSSWFPSYLSVCSIIIGNLFCTHVKVEEETIGTQRNGEQGKNKGK</sequence>
<name>C3ZAB2_BRAFL</name>
<protein>
    <submittedName>
        <fullName evidence="1">Uncharacterized protein</fullName>
    </submittedName>
</protein>
<accession>C3ZAB2</accession>
<evidence type="ECO:0000313" key="1">
    <source>
        <dbReference type="EMBL" id="EEN50505.1"/>
    </source>
</evidence>
<gene>
    <name evidence="1" type="ORF">BRAFLDRAFT_87686</name>
</gene>